<keyword evidence="7" id="KW-0808">Transferase</keyword>
<dbReference type="PROSITE" id="PS50112">
    <property type="entry name" value="PAS"/>
    <property type="match status" value="5"/>
</dbReference>
<dbReference type="PANTHER" id="PTHR43304:SF1">
    <property type="entry name" value="PAC DOMAIN-CONTAINING PROTEIN"/>
    <property type="match status" value="1"/>
</dbReference>
<dbReference type="EMBL" id="JACHIG010000007">
    <property type="protein sequence ID" value="MBB5033736.1"/>
    <property type="molecule type" value="Genomic_DNA"/>
</dbReference>
<evidence type="ECO:0000259" key="18">
    <source>
        <dbReference type="PROSITE" id="PS50113"/>
    </source>
</evidence>
<dbReference type="Gene3D" id="2.10.70.100">
    <property type="match status" value="1"/>
</dbReference>
<evidence type="ECO:0000256" key="6">
    <source>
        <dbReference type="ARBA" id="ARBA00022553"/>
    </source>
</evidence>
<dbReference type="GO" id="GO:0005886">
    <property type="term" value="C:plasma membrane"/>
    <property type="evidence" value="ECO:0007669"/>
    <property type="project" value="UniProtKB-SubCell"/>
</dbReference>
<evidence type="ECO:0000256" key="4">
    <source>
        <dbReference type="ARBA" id="ARBA00022475"/>
    </source>
</evidence>
<dbReference type="InterPro" id="IPR001610">
    <property type="entry name" value="PAC"/>
</dbReference>
<dbReference type="CDD" id="cd00130">
    <property type="entry name" value="PAS"/>
    <property type="match status" value="5"/>
</dbReference>
<dbReference type="SMART" id="SM00091">
    <property type="entry name" value="PAS"/>
    <property type="match status" value="5"/>
</dbReference>
<evidence type="ECO:0000256" key="3">
    <source>
        <dbReference type="ARBA" id="ARBA00012438"/>
    </source>
</evidence>
<protein>
    <recommendedName>
        <fullName evidence="3">histidine kinase</fullName>
        <ecNumber evidence="3">2.7.13.3</ecNumber>
    </recommendedName>
</protein>
<feature type="modified residue" description="4-aspartylphosphate" evidence="14">
    <location>
        <position position="1264"/>
    </location>
</feature>
<dbReference type="SMART" id="SM00086">
    <property type="entry name" value="PAC"/>
    <property type="match status" value="5"/>
</dbReference>
<dbReference type="InterPro" id="IPR029016">
    <property type="entry name" value="GAF-like_dom_sf"/>
</dbReference>
<feature type="domain" description="PAS" evidence="17">
    <location>
        <begin position="401"/>
        <end position="471"/>
    </location>
</feature>
<feature type="domain" description="PAS" evidence="17">
    <location>
        <begin position="145"/>
        <end position="211"/>
    </location>
</feature>
<dbReference type="Pfam" id="PF08447">
    <property type="entry name" value="PAS_3"/>
    <property type="match status" value="1"/>
</dbReference>
<evidence type="ECO:0000256" key="8">
    <source>
        <dbReference type="ARBA" id="ARBA00022692"/>
    </source>
</evidence>
<dbReference type="SUPFAM" id="SSF52172">
    <property type="entry name" value="CheY-like"/>
    <property type="match status" value="1"/>
</dbReference>
<dbReference type="Pfam" id="PF00512">
    <property type="entry name" value="HisKA"/>
    <property type="match status" value="1"/>
</dbReference>
<keyword evidence="12" id="KW-1133">Transmembrane helix</keyword>
<dbReference type="InterPro" id="IPR011006">
    <property type="entry name" value="CheY-like_superfamily"/>
</dbReference>
<evidence type="ECO:0000259" key="15">
    <source>
        <dbReference type="PROSITE" id="PS50109"/>
    </source>
</evidence>
<keyword evidence="6 14" id="KW-0597">Phosphoprotein</keyword>
<keyword evidence="20" id="KW-1185">Reference proteome</keyword>
<keyword evidence="11" id="KW-0418">Kinase</keyword>
<dbReference type="SMART" id="SM00388">
    <property type="entry name" value="HisKA"/>
    <property type="match status" value="1"/>
</dbReference>
<comment type="subcellular location">
    <subcellularLocation>
        <location evidence="2">Cell inner membrane</location>
        <topology evidence="2">Multi-pass membrane protein</topology>
    </subcellularLocation>
</comment>
<evidence type="ECO:0000256" key="7">
    <source>
        <dbReference type="ARBA" id="ARBA00022679"/>
    </source>
</evidence>
<dbReference type="SUPFAM" id="SSF55785">
    <property type="entry name" value="PYP-like sensor domain (PAS domain)"/>
    <property type="match status" value="5"/>
</dbReference>
<keyword evidence="9" id="KW-0677">Repeat</keyword>
<dbReference type="Gene3D" id="3.30.450.20">
    <property type="entry name" value="PAS domain"/>
    <property type="match status" value="5"/>
</dbReference>
<dbReference type="PRINTS" id="PR00344">
    <property type="entry name" value="BCTRLSENSOR"/>
</dbReference>
<keyword evidence="13" id="KW-0472">Membrane</keyword>
<evidence type="ECO:0000256" key="13">
    <source>
        <dbReference type="ARBA" id="ARBA00023136"/>
    </source>
</evidence>
<reference evidence="19 20" key="1">
    <citation type="submission" date="2020-08" db="EMBL/GenBank/DDBJ databases">
        <title>Genomic Encyclopedia of Type Strains, Phase IV (KMG-IV): sequencing the most valuable type-strain genomes for metagenomic binning, comparative biology and taxonomic classification.</title>
        <authorList>
            <person name="Goeker M."/>
        </authorList>
    </citation>
    <scope>NUCLEOTIDE SEQUENCE [LARGE SCALE GENOMIC DNA]</scope>
    <source>
        <strain evidence="19 20">DSM 12252</strain>
    </source>
</reference>
<proteinExistence type="predicted"/>
<dbReference type="Pfam" id="PF00989">
    <property type="entry name" value="PAS"/>
    <property type="match status" value="1"/>
</dbReference>
<feature type="domain" description="PAS" evidence="17">
    <location>
        <begin position="833"/>
        <end position="885"/>
    </location>
</feature>
<organism evidence="19 20">
    <name type="scientific">Prosthecobacter vanneervenii</name>
    <dbReference type="NCBI Taxonomy" id="48466"/>
    <lineage>
        <taxon>Bacteria</taxon>
        <taxon>Pseudomonadati</taxon>
        <taxon>Verrucomicrobiota</taxon>
        <taxon>Verrucomicrobiia</taxon>
        <taxon>Verrucomicrobiales</taxon>
        <taxon>Verrucomicrobiaceae</taxon>
        <taxon>Prosthecobacter</taxon>
    </lineage>
</organism>
<dbReference type="Gene3D" id="1.10.287.130">
    <property type="match status" value="1"/>
</dbReference>
<evidence type="ECO:0000256" key="12">
    <source>
        <dbReference type="ARBA" id="ARBA00022989"/>
    </source>
</evidence>
<feature type="domain" description="PAS" evidence="17">
    <location>
        <begin position="299"/>
        <end position="344"/>
    </location>
</feature>
<dbReference type="Gene3D" id="3.30.565.10">
    <property type="entry name" value="Histidine kinase-like ATPase, C-terminal domain"/>
    <property type="match status" value="1"/>
</dbReference>
<dbReference type="InterPro" id="IPR036890">
    <property type="entry name" value="HATPase_C_sf"/>
</dbReference>
<dbReference type="EC" id="2.7.13.3" evidence="3"/>
<evidence type="ECO:0000256" key="14">
    <source>
        <dbReference type="PROSITE-ProRule" id="PRU00169"/>
    </source>
</evidence>
<name>A0A7W7YCM2_9BACT</name>
<dbReference type="PANTHER" id="PTHR43304">
    <property type="entry name" value="PHYTOCHROME-LIKE PROTEIN CPH1"/>
    <property type="match status" value="1"/>
</dbReference>
<dbReference type="InterPro" id="IPR036097">
    <property type="entry name" value="HisK_dim/P_sf"/>
</dbReference>
<evidence type="ECO:0000259" key="16">
    <source>
        <dbReference type="PROSITE" id="PS50110"/>
    </source>
</evidence>
<dbReference type="SUPFAM" id="SSF47384">
    <property type="entry name" value="Homodimeric domain of signal transducing histidine kinase"/>
    <property type="match status" value="1"/>
</dbReference>
<dbReference type="RefSeq" id="WP_184340846.1">
    <property type="nucleotide sequence ID" value="NZ_JACHIG010000007.1"/>
</dbReference>
<dbReference type="InterPro" id="IPR004358">
    <property type="entry name" value="Sig_transdc_His_kin-like_C"/>
</dbReference>
<dbReference type="InterPro" id="IPR052162">
    <property type="entry name" value="Sensor_kinase/Photoreceptor"/>
</dbReference>
<dbReference type="InterPro" id="IPR013767">
    <property type="entry name" value="PAS_fold"/>
</dbReference>
<dbReference type="SMART" id="SM00448">
    <property type="entry name" value="REC"/>
    <property type="match status" value="1"/>
</dbReference>
<evidence type="ECO:0000313" key="19">
    <source>
        <dbReference type="EMBL" id="MBB5033736.1"/>
    </source>
</evidence>
<evidence type="ECO:0000256" key="9">
    <source>
        <dbReference type="ARBA" id="ARBA00022737"/>
    </source>
</evidence>
<dbReference type="FunFam" id="2.10.70.100:FF:000001">
    <property type="entry name" value="Sensory transduction histidine kinase"/>
    <property type="match status" value="1"/>
</dbReference>
<dbReference type="SUPFAM" id="SSF55781">
    <property type="entry name" value="GAF domain-like"/>
    <property type="match status" value="1"/>
</dbReference>
<keyword evidence="10" id="KW-0547">Nucleotide-binding</keyword>
<dbReference type="SUPFAM" id="SSF55874">
    <property type="entry name" value="ATPase domain of HSP90 chaperone/DNA topoisomerase II/histidine kinase"/>
    <property type="match status" value="1"/>
</dbReference>
<feature type="domain" description="Response regulatory" evidence="16">
    <location>
        <begin position="1213"/>
        <end position="1329"/>
    </location>
</feature>
<dbReference type="InterPro" id="IPR000700">
    <property type="entry name" value="PAS-assoc_C"/>
</dbReference>
<evidence type="ECO:0000256" key="5">
    <source>
        <dbReference type="ARBA" id="ARBA00022519"/>
    </source>
</evidence>
<gene>
    <name evidence="19" type="ORF">HNQ65_003326</name>
</gene>
<feature type="domain" description="PAC" evidence="18">
    <location>
        <begin position="347"/>
        <end position="400"/>
    </location>
</feature>
<evidence type="ECO:0000256" key="11">
    <source>
        <dbReference type="ARBA" id="ARBA00022777"/>
    </source>
</evidence>
<feature type="domain" description="Histidine kinase" evidence="15">
    <location>
        <begin position="969"/>
        <end position="1192"/>
    </location>
</feature>
<dbReference type="InterPro" id="IPR003018">
    <property type="entry name" value="GAF"/>
</dbReference>
<sequence length="1332" mass="147722">MKSEGSDFSMNVRGQALASSMVIQAGHDGVVHSTHGALKLGLAEGAQILGTGPGEDCFEFFATKCEAVFEGVDQWVTALREVLGQCSAGVRIESCTTGTKPLLWVELTVLPLTVDGGPGALVTCVDISVRKNEELELRARDLQGRAIVDSEPECVKVVDREGRLLEMNPAGLKIIGADSLEQVQGMEITKLVHREDQEKFLQLHQRVMAGGAGSEVFRVAGMKGRLVWVETHSVPLRDAKGQVVSVLSVSRDISETKRVEARLRQNEATMAVAQRISHFGSWELDLKEENVNPTGRLSWSDEVYRIFGYEVGGIETTNENFFRLVHPEDREQIRLAVSEAIRTRGRYSIDHRIILPNGEVRYIHEDAQIFLDEHTGRPVKMVGTAHDITERKLAEEAFKSSELRFRRAFDNATVGFAITDTRGGILHINKHYCQITGYAENEMIGRSFAAITHPEDVRRKQELNKRLLAGEITDFVVEKRYLRKNGKVAWVENSVSAIHDATGAVQNMVVLCKDITKSRQDQEQLQLLETSVAHLNDIVIITDAEPLQEPGPRIVFVNEAFTKQTGYTPEEALGCSPRFLQGPGSDRFALARMHAALAQGLPIKEELTNYRKDGSSFAVEMDVVPMADASGKTTHFVAVQRDITARKEAADRLWKSNLRYERQHIALARMIRGGVMQAVHLDAAFRLITEEIAHAMEVERVSIWRYDQSRSMIVCQVLFESAARRHSSGAELHCKDFPAYFRAMAQNETIAADDARKDARTCEFTESYLTPLGITSMLDAPLHVGGVLAGVLCHEHVGPQRTWLPEEKSFATSLAHFISLVLAQWERRQVEEMLRQQASLLDKANDAILVRGLDHRITYWNKSAEKLYGWTAEEACGRKVSELLYLDPAQFEERNSKVLSHGEWAGEVQQVSKSGVVITVEGRWTLVRDIEGKPKCILAINTNITEQKRLEDQFLRAQRMESIGTLAGGIAHDLNNVLTPILMSVDLLNLRIKDASFRETLDTIAASARRGADMLNQVLSFARGMEGQKTQLQVSRLLQDLARIVGDTFPKNIHLRVKDELHESGVVTGDPTQLHQVLLNLCVNARDAMPGGGKLTISAEHILIDAQYAAMNIEAREGPHIMISVEDDGLGIAPELMPKIFDPFFTTKEMGKGTGLGLSTSLAIMKSHGGFFRVYSEPGQGSCFRVYLPTQPSEMMARPVVDEPVLPRGNNELVLLVDDEAAVREITRQTLEAYGYRVLLAADGAEAVSVYAKQQNEIALVLTDMRMPVMDGSTTIQVLMKMNPDVCIIAASGINSNNGVARSAGAGVRQFLPKPYTAETILRALYHALHGE</sequence>
<dbReference type="InterPro" id="IPR003661">
    <property type="entry name" value="HisK_dim/P_dom"/>
</dbReference>
<dbReference type="PROSITE" id="PS50110">
    <property type="entry name" value="RESPONSE_REGULATORY"/>
    <property type="match status" value="1"/>
</dbReference>
<dbReference type="Pfam" id="PF13426">
    <property type="entry name" value="PAS_9"/>
    <property type="match status" value="2"/>
</dbReference>
<keyword evidence="4" id="KW-1003">Cell membrane</keyword>
<dbReference type="CDD" id="cd00156">
    <property type="entry name" value="REC"/>
    <property type="match status" value="1"/>
</dbReference>
<comment type="caution">
    <text evidence="19">The sequence shown here is derived from an EMBL/GenBank/DDBJ whole genome shotgun (WGS) entry which is preliminary data.</text>
</comment>
<dbReference type="PROSITE" id="PS50109">
    <property type="entry name" value="HIS_KIN"/>
    <property type="match status" value="1"/>
</dbReference>
<dbReference type="Pfam" id="PF08448">
    <property type="entry name" value="PAS_4"/>
    <property type="match status" value="1"/>
</dbReference>
<dbReference type="Gene3D" id="3.30.450.40">
    <property type="match status" value="1"/>
</dbReference>
<dbReference type="InterPro" id="IPR000014">
    <property type="entry name" value="PAS"/>
</dbReference>
<feature type="domain" description="PAC" evidence="18">
    <location>
        <begin position="213"/>
        <end position="265"/>
    </location>
</feature>
<dbReference type="GO" id="GO:0000155">
    <property type="term" value="F:phosphorelay sensor kinase activity"/>
    <property type="evidence" value="ECO:0007669"/>
    <property type="project" value="InterPro"/>
</dbReference>
<keyword evidence="8" id="KW-0812">Transmembrane</keyword>
<dbReference type="GO" id="GO:0006355">
    <property type="term" value="P:regulation of DNA-templated transcription"/>
    <property type="evidence" value="ECO:0007669"/>
    <property type="project" value="InterPro"/>
</dbReference>
<dbReference type="Pfam" id="PF00072">
    <property type="entry name" value="Response_reg"/>
    <property type="match status" value="1"/>
</dbReference>
<feature type="domain" description="PAC" evidence="18">
    <location>
        <begin position="904"/>
        <end position="956"/>
    </location>
</feature>
<dbReference type="InterPro" id="IPR001789">
    <property type="entry name" value="Sig_transdc_resp-reg_receiver"/>
</dbReference>
<dbReference type="Pfam" id="PF02518">
    <property type="entry name" value="HATPase_c"/>
    <property type="match status" value="1"/>
</dbReference>
<dbReference type="SMART" id="SM00387">
    <property type="entry name" value="HATPase_c"/>
    <property type="match status" value="1"/>
</dbReference>
<evidence type="ECO:0000256" key="1">
    <source>
        <dbReference type="ARBA" id="ARBA00000085"/>
    </source>
</evidence>
<dbReference type="InterPro" id="IPR003594">
    <property type="entry name" value="HATPase_dom"/>
</dbReference>
<dbReference type="SMART" id="SM00065">
    <property type="entry name" value="GAF"/>
    <property type="match status" value="1"/>
</dbReference>
<feature type="domain" description="PAC" evidence="18">
    <location>
        <begin position="603"/>
        <end position="655"/>
    </location>
</feature>
<dbReference type="InterPro" id="IPR005467">
    <property type="entry name" value="His_kinase_dom"/>
</dbReference>
<evidence type="ECO:0000313" key="20">
    <source>
        <dbReference type="Proteomes" id="UP000590740"/>
    </source>
</evidence>
<feature type="domain" description="PAS" evidence="17">
    <location>
        <begin position="524"/>
        <end position="574"/>
    </location>
</feature>
<dbReference type="NCBIfam" id="TIGR00229">
    <property type="entry name" value="sensory_box"/>
    <property type="match status" value="5"/>
</dbReference>
<dbReference type="Proteomes" id="UP000590740">
    <property type="component" value="Unassembled WGS sequence"/>
</dbReference>
<dbReference type="Gene3D" id="3.40.50.2300">
    <property type="match status" value="1"/>
</dbReference>
<dbReference type="InterPro" id="IPR035965">
    <property type="entry name" value="PAS-like_dom_sf"/>
</dbReference>
<dbReference type="GO" id="GO:0000166">
    <property type="term" value="F:nucleotide binding"/>
    <property type="evidence" value="ECO:0007669"/>
    <property type="project" value="UniProtKB-KW"/>
</dbReference>
<evidence type="ECO:0000259" key="17">
    <source>
        <dbReference type="PROSITE" id="PS50112"/>
    </source>
</evidence>
<dbReference type="InterPro" id="IPR013655">
    <property type="entry name" value="PAS_fold_3"/>
</dbReference>
<comment type="catalytic activity">
    <reaction evidence="1">
        <text>ATP + protein L-histidine = ADP + protein N-phospho-L-histidine.</text>
        <dbReference type="EC" id="2.7.13.3"/>
    </reaction>
</comment>
<accession>A0A7W7YCM2</accession>
<evidence type="ECO:0000256" key="10">
    <source>
        <dbReference type="ARBA" id="ARBA00022741"/>
    </source>
</evidence>
<dbReference type="PROSITE" id="PS50113">
    <property type="entry name" value="PAC"/>
    <property type="match status" value="5"/>
</dbReference>
<evidence type="ECO:0000256" key="2">
    <source>
        <dbReference type="ARBA" id="ARBA00004429"/>
    </source>
</evidence>
<feature type="domain" description="PAC" evidence="18">
    <location>
        <begin position="475"/>
        <end position="527"/>
    </location>
</feature>
<keyword evidence="5" id="KW-0997">Cell inner membrane</keyword>
<dbReference type="CDD" id="cd00082">
    <property type="entry name" value="HisKA"/>
    <property type="match status" value="1"/>
</dbReference>
<dbReference type="InterPro" id="IPR013656">
    <property type="entry name" value="PAS_4"/>
</dbReference>
<dbReference type="Pfam" id="PF01590">
    <property type="entry name" value="GAF"/>
    <property type="match status" value="1"/>
</dbReference>